<feature type="compositionally biased region" description="Basic and acidic residues" evidence="1">
    <location>
        <begin position="133"/>
        <end position="146"/>
    </location>
</feature>
<evidence type="ECO:0000259" key="2">
    <source>
        <dbReference type="Pfam" id="PF13511"/>
    </source>
</evidence>
<dbReference type="Pfam" id="PF13511">
    <property type="entry name" value="DUF4124"/>
    <property type="match status" value="1"/>
</dbReference>
<proteinExistence type="predicted"/>
<feature type="region of interest" description="Disordered" evidence="1">
    <location>
        <begin position="117"/>
        <end position="146"/>
    </location>
</feature>
<evidence type="ECO:0000313" key="4">
    <source>
        <dbReference type="Proteomes" id="UP000061489"/>
    </source>
</evidence>
<dbReference type="InterPro" id="IPR025392">
    <property type="entry name" value="DUF4124"/>
</dbReference>
<evidence type="ECO:0000313" key="3">
    <source>
        <dbReference type="EMBL" id="AHI28144.1"/>
    </source>
</evidence>
<dbReference type="EMBL" id="CP007151">
    <property type="protein sequence ID" value="AHI28144.1"/>
    <property type="molecule type" value="Genomic_DNA"/>
</dbReference>
<dbReference type="KEGG" id="msx:AU14_04495"/>
<gene>
    <name evidence="3" type="ORF">AU14_04495</name>
</gene>
<dbReference type="OrthoDB" id="7062774at2"/>
<feature type="domain" description="DUF4124" evidence="2">
    <location>
        <begin position="15"/>
        <end position="55"/>
    </location>
</feature>
<name>W5YGX9_9GAMM</name>
<dbReference type="HOGENOM" id="CLU_108835_3_2_6"/>
<reference evidence="3 4" key="1">
    <citation type="journal article" date="2014" name="Genome Announc.">
        <title>Draft Genome Sequences of Marinobacter similis A3d10T and Marinobacter salarius R9SW1T.</title>
        <authorList>
            <person name="Ivanova E.P."/>
            <person name="Ng H.J."/>
            <person name="Webb H.K."/>
            <person name="Feng G."/>
            <person name="Oshima K."/>
            <person name="Hattori M."/>
            <person name="Ohkuma M."/>
            <person name="Sergeev A.F."/>
            <person name="Mikhailov V.V."/>
            <person name="Crawford R.J."/>
            <person name="Sawabe T."/>
        </authorList>
    </citation>
    <scope>NUCLEOTIDE SEQUENCE [LARGE SCALE GENOMIC DNA]</scope>
    <source>
        <strain evidence="3 4">A3d10</strain>
    </source>
</reference>
<organism evidence="3 4">
    <name type="scientific">Marinobacter similis</name>
    <dbReference type="NCBI Taxonomy" id="1420916"/>
    <lineage>
        <taxon>Bacteria</taxon>
        <taxon>Pseudomonadati</taxon>
        <taxon>Pseudomonadota</taxon>
        <taxon>Gammaproteobacteria</taxon>
        <taxon>Pseudomonadales</taxon>
        <taxon>Marinobacteraceae</taxon>
        <taxon>Marinobacter</taxon>
    </lineage>
</organism>
<dbReference type="RefSeq" id="WP_041339210.1">
    <property type="nucleotide sequence ID" value="NZ_CP007151.1"/>
</dbReference>
<keyword evidence="4" id="KW-1185">Reference proteome</keyword>
<dbReference type="Proteomes" id="UP000061489">
    <property type="component" value="Chromosome"/>
</dbReference>
<accession>W5YGX9</accession>
<dbReference type="AlphaFoldDB" id="W5YGX9"/>
<evidence type="ECO:0000256" key="1">
    <source>
        <dbReference type="SAM" id="MobiDB-lite"/>
    </source>
</evidence>
<dbReference type="STRING" id="1420916.AU14_04495"/>
<sequence length="146" mass="16478">MPWIWAIFVVIGCVSSPLYAGVYTWIDPNGVAHFSDYPPEELPHREIIVSEPSTVTMSENLDQGRRVSGIRDEVRGLLSAPDREAGEGVDVSSARAQRTKTCDAYRKKLDRIQSKLRAGYGNDKGNTLRRQRRETSQKLSRECLLQ</sequence>
<protein>
    <recommendedName>
        <fullName evidence="2">DUF4124 domain-containing protein</fullName>
    </recommendedName>
</protein>